<feature type="transmembrane region" description="Helical" evidence="1">
    <location>
        <begin position="51"/>
        <end position="69"/>
    </location>
</feature>
<feature type="transmembrane region" description="Helical" evidence="1">
    <location>
        <begin position="157"/>
        <end position="174"/>
    </location>
</feature>
<name>A0ABP5VW42_9ACTN</name>
<feature type="transmembrane region" description="Helical" evidence="1">
    <location>
        <begin position="81"/>
        <end position="99"/>
    </location>
</feature>
<evidence type="ECO:0000256" key="1">
    <source>
        <dbReference type="SAM" id="Phobius"/>
    </source>
</evidence>
<keyword evidence="3" id="KW-1185">Reference proteome</keyword>
<dbReference type="EMBL" id="BAAARW010000006">
    <property type="protein sequence ID" value="GAA2410154.1"/>
    <property type="molecule type" value="Genomic_DNA"/>
</dbReference>
<accession>A0ABP5VW42</accession>
<proteinExistence type="predicted"/>
<organism evidence="2 3">
    <name type="scientific">Actinomadura vinacea</name>
    <dbReference type="NCBI Taxonomy" id="115336"/>
    <lineage>
        <taxon>Bacteria</taxon>
        <taxon>Bacillati</taxon>
        <taxon>Actinomycetota</taxon>
        <taxon>Actinomycetes</taxon>
        <taxon>Streptosporangiales</taxon>
        <taxon>Thermomonosporaceae</taxon>
        <taxon>Actinomadura</taxon>
    </lineage>
</organism>
<gene>
    <name evidence="2" type="ORF">GCM10010191_18620</name>
</gene>
<protein>
    <recommendedName>
        <fullName evidence="4">Histidine kinase</fullName>
    </recommendedName>
</protein>
<keyword evidence="1" id="KW-0472">Membrane</keyword>
<evidence type="ECO:0000313" key="2">
    <source>
        <dbReference type="EMBL" id="GAA2410154.1"/>
    </source>
</evidence>
<keyword evidence="1" id="KW-0812">Transmembrane</keyword>
<feature type="transmembrane region" description="Helical" evidence="1">
    <location>
        <begin position="12"/>
        <end position="31"/>
    </location>
</feature>
<reference evidence="3" key="1">
    <citation type="journal article" date="2019" name="Int. J. Syst. Evol. Microbiol.">
        <title>The Global Catalogue of Microorganisms (GCM) 10K type strain sequencing project: providing services to taxonomists for standard genome sequencing and annotation.</title>
        <authorList>
            <consortium name="The Broad Institute Genomics Platform"/>
            <consortium name="The Broad Institute Genome Sequencing Center for Infectious Disease"/>
            <person name="Wu L."/>
            <person name="Ma J."/>
        </authorList>
    </citation>
    <scope>NUCLEOTIDE SEQUENCE [LARGE SCALE GENOMIC DNA]</scope>
    <source>
        <strain evidence="3">JCM 3325</strain>
    </source>
</reference>
<comment type="caution">
    <text evidence="2">The sequence shown here is derived from an EMBL/GenBank/DDBJ whole genome shotgun (WGS) entry which is preliminary data.</text>
</comment>
<evidence type="ECO:0008006" key="4">
    <source>
        <dbReference type="Google" id="ProtNLM"/>
    </source>
</evidence>
<dbReference type="RefSeq" id="WP_344588247.1">
    <property type="nucleotide sequence ID" value="NZ_BAAARW010000006.1"/>
</dbReference>
<evidence type="ECO:0000313" key="3">
    <source>
        <dbReference type="Proteomes" id="UP001501231"/>
    </source>
</evidence>
<sequence length="372" mass="39726">MGDDGARLVAVRYARAFTITVVGIVAVWHLGYDLVIITRSRQVYEPAALVFAAWLLLAAAQATGAVLALRSALGTGMARALAAATLLAGELAIVTYPPGAMISDVSWASNTAGWTGVMLLVRRPLRELAVFMAANMGCTAAHMAADGALGQVGATRLLTVTYTTAGVQFAFAWLGHQLHEAARQATESAEHWAASLARSAAEEAVHAERQRRYDYLRTRVEPLLRGLAEARLDPGDEAVRRRVAIEAARLRRLFAETDDTPHPLVHELRACADVAERRGVTVTLLGYGDMPPMPAPVRRALAESPLLVLAAAATWARLTVVAGPDEVVVGVAADAAVDIRPRAGGPPSLSVMVDREEDRLWVQTRWSPVGSP</sequence>
<dbReference type="Proteomes" id="UP001501231">
    <property type="component" value="Unassembled WGS sequence"/>
</dbReference>
<keyword evidence="1" id="KW-1133">Transmembrane helix</keyword>